<keyword evidence="5" id="KW-1185">Reference proteome</keyword>
<keyword evidence="1" id="KW-0175">Coiled coil</keyword>
<feature type="coiled-coil region" evidence="1">
    <location>
        <begin position="2484"/>
        <end position="2511"/>
    </location>
</feature>
<evidence type="ECO:0000259" key="3">
    <source>
        <dbReference type="Pfam" id="PF06791"/>
    </source>
</evidence>
<dbReference type="Proteomes" id="UP000246077">
    <property type="component" value="Unassembled WGS sequence"/>
</dbReference>
<comment type="caution">
    <text evidence="4">The sequence shown here is derived from an EMBL/GenBank/DDBJ whole genome shotgun (WGS) entry which is preliminary data.</text>
</comment>
<name>A0A317E9E2_9PROT</name>
<accession>A0A317E9E2</accession>
<evidence type="ECO:0000256" key="2">
    <source>
        <dbReference type="SAM" id="MobiDB-lite"/>
    </source>
</evidence>
<proteinExistence type="predicted"/>
<dbReference type="PANTHER" id="PTHR45615:SF66">
    <property type="entry name" value="CARD DOMAIN-CONTAINING PROTEIN"/>
    <property type="match status" value="1"/>
</dbReference>
<evidence type="ECO:0000313" key="5">
    <source>
        <dbReference type="Proteomes" id="UP000246077"/>
    </source>
</evidence>
<feature type="region of interest" description="Disordered" evidence="2">
    <location>
        <begin position="568"/>
        <end position="605"/>
    </location>
</feature>
<dbReference type="InterPro" id="IPR009628">
    <property type="entry name" value="Phage_tape_measure_N"/>
</dbReference>
<protein>
    <recommendedName>
        <fullName evidence="3">Bacteriophage tail tape measure N-terminal domain-containing protein</fullName>
    </recommendedName>
</protein>
<dbReference type="PANTHER" id="PTHR45615">
    <property type="entry name" value="MYOSIN HEAVY CHAIN, NON-MUSCLE"/>
    <property type="match status" value="1"/>
</dbReference>
<dbReference type="RefSeq" id="WP_109919384.1">
    <property type="nucleotide sequence ID" value="NZ_QGLF01000001.1"/>
</dbReference>
<organism evidence="4 5">
    <name type="scientific">Zavarzinia compransoris</name>
    <dbReference type="NCBI Taxonomy" id="1264899"/>
    <lineage>
        <taxon>Bacteria</taxon>
        <taxon>Pseudomonadati</taxon>
        <taxon>Pseudomonadota</taxon>
        <taxon>Alphaproteobacteria</taxon>
        <taxon>Rhodospirillales</taxon>
        <taxon>Zavarziniaceae</taxon>
        <taxon>Zavarzinia</taxon>
    </lineage>
</organism>
<evidence type="ECO:0000256" key="1">
    <source>
        <dbReference type="SAM" id="Coils"/>
    </source>
</evidence>
<feature type="domain" description="Bacteriophage tail tape measure N-terminal" evidence="3">
    <location>
        <begin position="258"/>
        <end position="454"/>
    </location>
</feature>
<evidence type="ECO:0000313" key="4">
    <source>
        <dbReference type="EMBL" id="PWR23351.1"/>
    </source>
</evidence>
<gene>
    <name evidence="4" type="ORF">DKG75_01935</name>
</gene>
<reference evidence="5" key="1">
    <citation type="submission" date="2018-05" db="EMBL/GenBank/DDBJ databases">
        <title>Zavarzinia sp. HR-AS.</title>
        <authorList>
            <person name="Lee Y."/>
            <person name="Jeon C.O."/>
        </authorList>
    </citation>
    <scope>NUCLEOTIDE SEQUENCE [LARGE SCALE GENOMIC DNA]</scope>
    <source>
        <strain evidence="5">DSM 1231</strain>
    </source>
</reference>
<dbReference type="Pfam" id="PF06791">
    <property type="entry name" value="TMP_2"/>
    <property type="match status" value="1"/>
</dbReference>
<dbReference type="EMBL" id="QGLF01000001">
    <property type="protein sequence ID" value="PWR23351.1"/>
    <property type="molecule type" value="Genomic_DNA"/>
</dbReference>
<feature type="compositionally biased region" description="Low complexity" evidence="2">
    <location>
        <begin position="570"/>
        <end position="584"/>
    </location>
</feature>
<sequence length="2521" mass="257872">MSDLALKIRLTVDGGGEAKAEIVGLGAATAAMTADVTTAITALGAGLARIEAAVIGVGGQVRAAGDQVTAAIGGMAAATTQAADTTVAATTRQSDAWRSVVTAAGAAASSIEALRARYVPLAAAEQAHARAQDEITLAVRLGAIAQDQAAAASARASAALDEQRRALDPTEAAWRGLAAAVVAGAVATDQVRAKYLPLAAAEQAHAAALRDIQDAERLGILTKAEAAVAIERQAQALDRQRAALAGARSGLTGYAATGRLAAHEASNLAYQINDVVVSLAGGLSPAMVALQQGPQISQIFGGWGNAARALVGYLTPARLAIGGIASAVVGGALAYTGYLASTKAVEVAVTGLGRNSGVTVERLIEVAEASADAAGVSKSASVELATSFVSTGKIGEAQLGRLIEMSRDFGVTIGTDAAGGAERLAEMLADPVKGARTLFEQMGLLDGATADYVRTLAEQGRLTASQDALIAGLTGRLADAAQATSLLGRAWEGVYNWSSNAIRAIGEYVDDRASIALGEASPAVIRRELEGRIAANDREIGQYEREFPGQRGRLIEQLREENRGLRRQLEALPAAPADPASASSEAERRRRDEAATRAREAPVNSYARQLQDLQNQAAYYNNLPSGAPGEAPAATVAITRQQQALNDTLRETIAIGDPAAATLRAQQAAMEARTTAEKRAAAEALKRVELSTRVMTAEQREAEIRAAGDQAIAAGTQALGERAAALTASLAAADAYLISSAAGMRADAQREASIEAVTSGVNAAVMAQRLLAEQVAGTALAAAQQVAQIRDQAAAQAAVNGMVEAGTLTAADATRALQVEQALRPLIAAAAVAEGDAKEQLTRIITEMRGAMAGANDEAERAMALAGIDRQRQALELAEYELTLLGESTARREYLIALREKEIELQGRYGANWREVGASELRLYEQTLRTTAALTARTAQSDILTGAYRRAGEAIQDSLSTAFRKVLDGGENAFESFADDLKGLFWDLSAEIAAALVFRPIIGGVVNAAFGTEAAASLGLSTSSAMASAGGRGGSITDLMGLSNLLGGGAGGGWMAGINSYLFGTASTAPASVAATTGAAPGFLTGGGVTSAGNGTAGLFGTFGEIGLGSILGAGGAGFGISQFLSGLAPGNKLVSAGGGAAAGALSGLLITGGNPLGALVGGVAGLLGGMLNSKPSNMEGVNTIIDLSSNAPGVDQGQTGKKYSAENWAGARVASDAVRDAAQAAFGKYADLSAAGVSFGVGSRDGSRSYILENGEVRQEFRASSDEAGIKSLIGQSIAAIGRQYAESLPIEMQKALAKIDFSADIDEALRLLDFAAGYHDTIKALVGGYGLEDQARKAARDSIEQQVEALRVFKADAARLDLGDAAAAVREFGLTLVGLKEKKATVSEAEAALSALDESFKVFRENLGTLGLTLDDVNAGYTASLTKLRNDFNAALDRSITEGLGAGYLNDVEDLLTAQGQRIKDATALGADMGRIYRLNALEVRSKIKDLTADQLAAINTVAGAAESLALQVEIAFRGLSTAVDGQIKASSASATTARQSADAYREAARSLATARDGLARGDLSILSPQQVLTDLRGDFFSASAAAKGGDQSALSRLPQLAEAFLRASRDYNSDTDAYIGDYNLVQGQLAAATASSAGLASAAEYQAELIDAQTRVLESIRSNLADEAGVNELLLREQLAALAAIGGLIESTNALTIGQTSTTSARLVAAEQAIIAVRGQIAGGITITDAATINGRLATVQQALIGVESAEAASLRSTVAALQVVMQQGLLAVVAAGPTTAALDRAQAAISSTDTAGTAILAGLIDRLRAVAADGLIATAEAAPLREAIGQSRDHLAYINWSESVATRGVLDALWVATDQGLDRTARADATRQALAVAEAGITDATSASGQALGALITALRAATEAGDLAGAVATGGVQAALDRAQAAISSTDTAGTAILAGLIDRLRAVAADGLIATAEAVPLREAIGQSRDHLAYINWSESVATRSLLDALWIMTDQGLDRTARADATRQALAAAEAGITDATSTSGRAVQDVIEALRYVTAAGLGDVEAAAPLRQALDTVQAGLVTIMGTTTTAVNAATGQLISIGKLTSDQLVALWAGNSLADLTAGAVKDQTGEIVTGNALSDVMARLSAQQVAISEQIKQVIAGGDAAQGALVTAVVRGNATVAELLSQYLGLAQAERDRIAAAAAITAEQAAKDAAFAEYNAGVGSVANAAAGKAGATVGRVLPTTSQSQYIRHVAVDVDAAGNIAGTALRSANGAETNIPRAQALAAQLVDLGKQVQSIVGGELPPFRVEVKDKDLQNQDGSAALELWMANGRVGVAADPNDYKSIYRAYLHNLDETISGLSDQWRGMLEGVDWSDITGGFYNLAAAAEWTRRPFVGYAAGGTVQGGIWGVDSVKTILAGNEYVVRAPSNNAETGPALDYINRAGRLPEALRSSPIVIHSAGAAAGDQGEMLAQLRALNDRVAALTLSGQGDADQAADQRDATRAEIAALRRAVENLSMMLTKMLARVAA</sequence>
<feature type="compositionally biased region" description="Basic and acidic residues" evidence="2">
    <location>
        <begin position="585"/>
        <end position="600"/>
    </location>
</feature>